<proteinExistence type="predicted"/>
<dbReference type="PANTHER" id="PTHR46922:SF4">
    <property type="entry name" value="DHHA1 DOMAIN PROTEIN"/>
    <property type="match status" value="1"/>
</dbReference>
<accession>A0A133XN28</accession>
<dbReference type="PANTHER" id="PTHR46922">
    <property type="entry name" value="DHHA1 DOMAIN PROTEIN"/>
    <property type="match status" value="1"/>
</dbReference>
<gene>
    <name evidence="2" type="ORF">AT959_01150</name>
</gene>
<dbReference type="Pfam" id="PF02272">
    <property type="entry name" value="DHHA1"/>
    <property type="match status" value="1"/>
</dbReference>
<dbReference type="STRING" id="281362.AT959_01150"/>
<dbReference type="AlphaFoldDB" id="A0A133XN28"/>
<keyword evidence="3" id="KW-1185">Reference proteome</keyword>
<evidence type="ECO:0000313" key="3">
    <source>
        <dbReference type="Proteomes" id="UP000070186"/>
    </source>
</evidence>
<dbReference type="EMBL" id="LODL01000005">
    <property type="protein sequence ID" value="KXB32337.1"/>
    <property type="molecule type" value="Genomic_DNA"/>
</dbReference>
<dbReference type="RefSeq" id="WP_066879698.1">
    <property type="nucleotide sequence ID" value="NZ_LODL01000005.1"/>
</dbReference>
<dbReference type="Gene3D" id="3.10.310.30">
    <property type="match status" value="1"/>
</dbReference>
<feature type="domain" description="DHHA1" evidence="1">
    <location>
        <begin position="276"/>
        <end position="318"/>
    </location>
</feature>
<comment type="caution">
    <text evidence="2">The sequence shown here is derived from an EMBL/GenBank/DDBJ whole genome shotgun (WGS) entry which is preliminary data.</text>
</comment>
<sequence length="328" mass="35854">MTAHTPTSILYHADCLDGFGAAYAAWRRFGSAARYCPMHHGAPWDMTEIAGHTVYILDFSFPPETLERMAKLAHAVIQIDHHASACQAWADELQPADDGSHSFHAPSLPLSIIFHLGKSGARLAWEYFHEAPAPLALAHIEDQDLWRFALPATRPFCRALRLLPFELETWDAMVQATATADAPHYQEMLGNGQAIEQFFQKEVERLAHGALPSPARLRGEPVDALQATRHGLPIISDNELSWRAIEGIAINTSALFSSELGHQLAQQSGTFGLIWQLAADGEAKVSLRSEGGFDVAEIASRYGGGGHRNAAGFRMPVARFMAEVLGLG</sequence>
<organism evidence="2 3">
    <name type="scientific">Dechloromonas denitrificans</name>
    <dbReference type="NCBI Taxonomy" id="281362"/>
    <lineage>
        <taxon>Bacteria</taxon>
        <taxon>Pseudomonadati</taxon>
        <taxon>Pseudomonadota</taxon>
        <taxon>Betaproteobacteria</taxon>
        <taxon>Rhodocyclales</taxon>
        <taxon>Azonexaceae</taxon>
        <taxon>Dechloromonas</taxon>
    </lineage>
</organism>
<evidence type="ECO:0000259" key="1">
    <source>
        <dbReference type="Pfam" id="PF02272"/>
    </source>
</evidence>
<dbReference type="InterPro" id="IPR038763">
    <property type="entry name" value="DHH_sf"/>
</dbReference>
<protein>
    <submittedName>
        <fullName evidence="2">Phosphoesterase</fullName>
    </submittedName>
</protein>
<dbReference type="Proteomes" id="UP000070186">
    <property type="component" value="Unassembled WGS sequence"/>
</dbReference>
<name>A0A133XN28_9RHOO</name>
<dbReference type="GO" id="GO:0003676">
    <property type="term" value="F:nucleic acid binding"/>
    <property type="evidence" value="ECO:0007669"/>
    <property type="project" value="InterPro"/>
</dbReference>
<evidence type="ECO:0000313" key="2">
    <source>
        <dbReference type="EMBL" id="KXB32337.1"/>
    </source>
</evidence>
<reference evidence="2 3" key="1">
    <citation type="submission" date="2015-12" db="EMBL/GenBank/DDBJ databases">
        <title>Nitrous oxide reduction kinetics distinguish bacteria harboring typical versus atypical NosZ.</title>
        <authorList>
            <person name="Yoon S."/>
            <person name="Nissen S."/>
            <person name="Park D."/>
            <person name="Sanford R.A."/>
            <person name="Loeffler F.E."/>
        </authorList>
    </citation>
    <scope>NUCLEOTIDE SEQUENCE [LARGE SCALE GENOMIC DNA]</scope>
    <source>
        <strain evidence="2 3">ATCC BAA-841</strain>
    </source>
</reference>
<dbReference type="SUPFAM" id="SSF64182">
    <property type="entry name" value="DHH phosphoesterases"/>
    <property type="match status" value="1"/>
</dbReference>
<dbReference type="InterPro" id="IPR003156">
    <property type="entry name" value="DHHA1_dom"/>
</dbReference>